<proteinExistence type="predicted"/>
<dbReference type="KEGG" id="nin:NADRNF5_1539"/>
<evidence type="ECO:0000313" key="2">
    <source>
        <dbReference type="Proteomes" id="UP000032408"/>
    </source>
</evidence>
<evidence type="ECO:0000313" key="1">
    <source>
        <dbReference type="EMBL" id="AJW71220.1"/>
    </source>
</evidence>
<dbReference type="AlphaFoldDB" id="A0A0D5C4E1"/>
<name>A0A0D5C4E1_9ARCH</name>
<reference evidence="1 2" key="2">
    <citation type="journal article" date="2016" name="ISME J.">
        <title>Physiological and genomic characterization of two novel marine thaumarchaeal strains indicates niche differentiation.</title>
        <authorList>
            <person name="Bayer B."/>
            <person name="Vojvoda J."/>
            <person name="Offre P."/>
            <person name="Alves R.J."/>
            <person name="Elisabeth N.H."/>
            <person name="Garcia J.A."/>
            <person name="Volland J.M."/>
            <person name="Srivastava A."/>
            <person name="Schleper C."/>
            <person name="Herndl G.J."/>
        </authorList>
    </citation>
    <scope>NUCLEOTIDE SEQUENCE [LARGE SCALE GENOMIC DNA]</scope>
    <source>
        <strain evidence="1 2">NF5</strain>
    </source>
</reference>
<dbReference type="EMBL" id="CP011070">
    <property type="protein sequence ID" value="AJW71220.1"/>
    <property type="molecule type" value="Genomic_DNA"/>
</dbReference>
<keyword evidence="2" id="KW-1185">Reference proteome</keyword>
<sequence>MICNMLGCDSEAFTQVMHYYFEEGIRRPFAKCIMRFCTLHAKLLTQDDVTTRIQVLN</sequence>
<organism evidence="1 2">
    <name type="scientific">Nitrosopumilus adriaticus</name>
    <dbReference type="NCBI Taxonomy" id="1580092"/>
    <lineage>
        <taxon>Archaea</taxon>
        <taxon>Nitrososphaerota</taxon>
        <taxon>Nitrososphaeria</taxon>
        <taxon>Nitrosopumilales</taxon>
        <taxon>Nitrosopumilaceae</taxon>
        <taxon>Nitrosopumilus</taxon>
    </lineage>
</organism>
<gene>
    <name evidence="1" type="ORF">NADRNF5_1539</name>
</gene>
<reference evidence="2" key="1">
    <citation type="submission" date="2015-03" db="EMBL/GenBank/DDBJ databases">
        <title>Characterization of two novel Thaumarchaeota isolated from the Northern Adriatic Sea.</title>
        <authorList>
            <person name="Bayer B."/>
            <person name="Vojvoda J."/>
            <person name="Offre P."/>
            <person name="Srivastava A."/>
            <person name="Elisabeth N."/>
            <person name="Garcia J.A.L."/>
            <person name="Schleper C."/>
            <person name="Herndl G.J."/>
        </authorList>
    </citation>
    <scope>NUCLEOTIDE SEQUENCE [LARGE SCALE GENOMIC DNA]</scope>
    <source>
        <strain evidence="2">NF5</strain>
    </source>
</reference>
<dbReference type="HOGENOM" id="CLU_2985492_0_0_2"/>
<dbReference type="Proteomes" id="UP000032408">
    <property type="component" value="Chromosome"/>
</dbReference>
<protein>
    <submittedName>
        <fullName evidence="1">Uncharacterized protein</fullName>
    </submittedName>
</protein>
<accession>A0A0D5C4E1</accession>